<keyword evidence="7" id="KW-1185">Reference proteome</keyword>
<evidence type="ECO:0000256" key="3">
    <source>
        <dbReference type="ARBA" id="ARBA00022723"/>
    </source>
</evidence>
<dbReference type="OrthoDB" id="50488at2157"/>
<keyword evidence="3" id="KW-0479">Metal-binding</keyword>
<evidence type="ECO:0008006" key="8">
    <source>
        <dbReference type="Google" id="ProtNLM"/>
    </source>
</evidence>
<evidence type="ECO:0000256" key="5">
    <source>
        <dbReference type="SAM" id="Phobius"/>
    </source>
</evidence>
<gene>
    <name evidence="6" type="ORF">PAP_06580</name>
</gene>
<evidence type="ECO:0000313" key="6">
    <source>
        <dbReference type="EMBL" id="AIF69713.1"/>
    </source>
</evidence>
<dbReference type="GO" id="GO:0046872">
    <property type="term" value="F:metal ion binding"/>
    <property type="evidence" value="ECO:0007669"/>
    <property type="project" value="UniProtKB-KW"/>
</dbReference>
<dbReference type="GeneID" id="24842434"/>
<protein>
    <recommendedName>
        <fullName evidence="8">ABC transporter substrate-binding protein</fullName>
    </recommendedName>
</protein>
<dbReference type="PANTHER" id="PTHR42953">
    <property type="entry name" value="HIGH-AFFINITY ZINC UPTAKE SYSTEM PROTEIN ZNUA-RELATED"/>
    <property type="match status" value="1"/>
</dbReference>
<evidence type="ECO:0000256" key="4">
    <source>
        <dbReference type="ARBA" id="ARBA00022729"/>
    </source>
</evidence>
<keyword evidence="2" id="KW-0813">Transport</keyword>
<keyword evidence="5" id="KW-1133">Transmembrane helix</keyword>
<feature type="transmembrane region" description="Helical" evidence="5">
    <location>
        <begin position="312"/>
        <end position="332"/>
    </location>
</feature>
<reference evidence="7" key="1">
    <citation type="submission" date="2013-06" db="EMBL/GenBank/DDBJ databases">
        <title>Complete Genome Sequence of Hyperthermophilic Palaeococcus pacificus DY20341T, Isolated from a Deep-Sea Hydrothermal Sediments.</title>
        <authorList>
            <person name="Zeng X."/>
            <person name="Shao Z."/>
        </authorList>
    </citation>
    <scope>NUCLEOTIDE SEQUENCE [LARGE SCALE GENOMIC DNA]</scope>
    <source>
        <strain evidence="7">DY20341</strain>
    </source>
</reference>
<comment type="subcellular location">
    <subcellularLocation>
        <location evidence="1">Cell envelope</location>
    </subcellularLocation>
</comment>
<sequence>MRSLASRWGTFALIMLLTVSLAPSVLAEEKPLVIASIPSLAEIVKEAFGDSVRVEILVPLGVDPHEYQLSPEQVEKAQSALVIVTTGGHLPAEKKLRELSEKGEISAKVLGIEDYQKEGFRFVEKSWMGGSNEHGTWMDPNNALAIAKATKEALIESDPRNKDVYEREYGVFEERVRTIVEAYKVIFENMGKKKAIIELPAHQYALNWLGVKVVDAIKPEEEAPAKSVDVLLSAVEDVDFIVYSKNSPDPLKNAAMELSQRSGRPLANIVYMWTNEEYTKVLEENTAEILKALSSQESQPKTVELKQGVSEIYVLLAMIIGIVLGFAVGMFIKE</sequence>
<dbReference type="Gene3D" id="3.40.50.1980">
    <property type="entry name" value="Nitrogenase molybdenum iron protein domain"/>
    <property type="match status" value="1"/>
</dbReference>
<dbReference type="RefSeq" id="WP_048165242.1">
    <property type="nucleotide sequence ID" value="NZ_CP006019.1"/>
</dbReference>
<dbReference type="InterPro" id="IPR006128">
    <property type="entry name" value="Lipoprotein_PsaA-like"/>
</dbReference>
<dbReference type="KEGG" id="ppac:PAP_06580"/>
<dbReference type="PRINTS" id="PR00690">
    <property type="entry name" value="ADHESNFAMILY"/>
</dbReference>
<dbReference type="GO" id="GO:0030001">
    <property type="term" value="P:metal ion transport"/>
    <property type="evidence" value="ECO:0007669"/>
    <property type="project" value="InterPro"/>
</dbReference>
<dbReference type="Pfam" id="PF01297">
    <property type="entry name" value="ZnuA"/>
    <property type="match status" value="1"/>
</dbReference>
<dbReference type="InterPro" id="IPR006127">
    <property type="entry name" value="ZnuA-like"/>
</dbReference>
<keyword evidence="4" id="KW-0732">Signal</keyword>
<dbReference type="eggNOG" id="arCOG01005">
    <property type="taxonomic scope" value="Archaea"/>
</dbReference>
<organism evidence="6 7">
    <name type="scientific">Palaeococcus pacificus DY20341</name>
    <dbReference type="NCBI Taxonomy" id="1343739"/>
    <lineage>
        <taxon>Archaea</taxon>
        <taxon>Methanobacteriati</taxon>
        <taxon>Methanobacteriota</taxon>
        <taxon>Thermococci</taxon>
        <taxon>Thermococcales</taxon>
        <taxon>Thermococcaceae</taxon>
        <taxon>Palaeococcus</taxon>
    </lineage>
</organism>
<keyword evidence="5" id="KW-0472">Membrane</keyword>
<dbReference type="SUPFAM" id="SSF53807">
    <property type="entry name" value="Helical backbone' metal receptor"/>
    <property type="match status" value="1"/>
</dbReference>
<proteinExistence type="predicted"/>
<dbReference type="PANTHER" id="PTHR42953:SF1">
    <property type="entry name" value="METAL-BINDING PROTEIN HI_0362-RELATED"/>
    <property type="match status" value="1"/>
</dbReference>
<evidence type="ECO:0000256" key="1">
    <source>
        <dbReference type="ARBA" id="ARBA00004196"/>
    </source>
</evidence>
<reference evidence="6 7" key="2">
    <citation type="journal article" date="2015" name="Genome Announc.">
        <title>Complete Genome Sequence of Hyperthermophilic Piezophilic Archaeon Palaeococcus pacificus DY20341T, Isolated from Deep-Sea Hydrothermal Sediments.</title>
        <authorList>
            <person name="Zeng X."/>
            <person name="Jebbar M."/>
            <person name="Shao Z."/>
        </authorList>
    </citation>
    <scope>NUCLEOTIDE SEQUENCE [LARGE SCALE GENOMIC DNA]</scope>
    <source>
        <strain evidence="6 7">DY20341</strain>
    </source>
</reference>
<dbReference type="AlphaFoldDB" id="A0A075LYR3"/>
<keyword evidence="5" id="KW-0812">Transmembrane</keyword>
<name>A0A075LYR3_9EURY</name>
<dbReference type="EMBL" id="CP006019">
    <property type="protein sequence ID" value="AIF69713.1"/>
    <property type="molecule type" value="Genomic_DNA"/>
</dbReference>
<evidence type="ECO:0000256" key="2">
    <source>
        <dbReference type="ARBA" id="ARBA00022448"/>
    </source>
</evidence>
<dbReference type="InterPro" id="IPR050492">
    <property type="entry name" value="Bact_metal-bind_prot9"/>
</dbReference>
<dbReference type="Proteomes" id="UP000027981">
    <property type="component" value="Chromosome"/>
</dbReference>
<dbReference type="HOGENOM" id="CLU_067263_0_0_2"/>
<evidence type="ECO:0000313" key="7">
    <source>
        <dbReference type="Proteomes" id="UP000027981"/>
    </source>
</evidence>
<dbReference type="GO" id="GO:0007155">
    <property type="term" value="P:cell adhesion"/>
    <property type="evidence" value="ECO:0007669"/>
    <property type="project" value="InterPro"/>
</dbReference>
<accession>A0A075LYR3</accession>
<dbReference type="STRING" id="1343739.PAP_06580"/>